<feature type="binding site" evidence="9">
    <location>
        <position position="261"/>
    </location>
    <ligand>
        <name>substrate</name>
    </ligand>
</feature>
<dbReference type="Pfam" id="PF00984">
    <property type="entry name" value="UDPG_MGDP_dh"/>
    <property type="match status" value="1"/>
</dbReference>
<keyword evidence="4 7" id="KW-0560">Oxidoreductase</keyword>
<dbReference type="PANTHER" id="PTHR43750:SF3">
    <property type="entry name" value="UDP-GLUCOSE 6-DEHYDROGENASE TUAD"/>
    <property type="match status" value="1"/>
</dbReference>
<dbReference type="EMBL" id="MHHR01000028">
    <property type="protein sequence ID" value="OGY33657.1"/>
    <property type="molecule type" value="Genomic_DNA"/>
</dbReference>
<proteinExistence type="inferred from homology"/>
<evidence type="ECO:0000313" key="13">
    <source>
        <dbReference type="Proteomes" id="UP000177528"/>
    </source>
</evidence>
<evidence type="ECO:0000256" key="1">
    <source>
        <dbReference type="ARBA" id="ARBA00004701"/>
    </source>
</evidence>
<evidence type="ECO:0000256" key="6">
    <source>
        <dbReference type="ARBA" id="ARBA00047473"/>
    </source>
</evidence>
<dbReference type="InterPro" id="IPR036291">
    <property type="entry name" value="NAD(P)-bd_dom_sf"/>
</dbReference>
<evidence type="ECO:0000313" key="12">
    <source>
        <dbReference type="EMBL" id="OGY33657.1"/>
    </source>
</evidence>
<feature type="binding site" evidence="9">
    <location>
        <begin position="156"/>
        <end position="159"/>
    </location>
    <ligand>
        <name>substrate</name>
    </ligand>
</feature>
<feature type="binding site" evidence="10">
    <location>
        <position position="331"/>
    </location>
    <ligand>
        <name>NAD(+)</name>
        <dbReference type="ChEBI" id="CHEBI:57540"/>
    </ligand>
</feature>
<dbReference type="SUPFAM" id="SSF52413">
    <property type="entry name" value="UDP-glucose/GDP-mannose dehydrogenase C-terminal domain"/>
    <property type="match status" value="1"/>
</dbReference>
<name>A0A1G1X2R8_9BACT</name>
<feature type="binding site" evidence="10">
    <location>
        <position position="267"/>
    </location>
    <ligand>
        <name>NAD(+)</name>
        <dbReference type="ChEBI" id="CHEBI:57540"/>
    </ligand>
</feature>
<dbReference type="GO" id="GO:0003979">
    <property type="term" value="F:UDP-glucose 6-dehydrogenase activity"/>
    <property type="evidence" value="ECO:0007669"/>
    <property type="project" value="UniProtKB-EC"/>
</dbReference>
<dbReference type="InterPro" id="IPR008927">
    <property type="entry name" value="6-PGluconate_DH-like_C_sf"/>
</dbReference>
<dbReference type="GO" id="GO:0051287">
    <property type="term" value="F:NAD binding"/>
    <property type="evidence" value="ECO:0007669"/>
    <property type="project" value="InterPro"/>
</dbReference>
<feature type="active site" description="Nucleophile" evidence="8">
    <location>
        <position position="264"/>
    </location>
</feature>
<dbReference type="NCBIfam" id="TIGR03026">
    <property type="entry name" value="NDP-sugDHase"/>
    <property type="match status" value="1"/>
</dbReference>
<dbReference type="Pfam" id="PF03721">
    <property type="entry name" value="UDPG_MGDP_dh_N"/>
    <property type="match status" value="1"/>
</dbReference>
<evidence type="ECO:0000256" key="7">
    <source>
        <dbReference type="PIRNR" id="PIRNR000124"/>
    </source>
</evidence>
<comment type="similarity">
    <text evidence="2 7">Belongs to the UDP-glucose/GDP-mannose dehydrogenase family.</text>
</comment>
<comment type="pathway">
    <text evidence="1">Nucleotide-sugar biosynthesis; UDP-alpha-D-glucuronate biosynthesis; UDP-alpha-D-glucuronate from UDP-alpha-D-glucose: step 1/1.</text>
</comment>
<feature type="domain" description="UDP-glucose/GDP-mannose dehydrogenase C-terminal" evidence="11">
    <location>
        <begin position="317"/>
        <end position="419"/>
    </location>
</feature>
<dbReference type="InterPro" id="IPR028357">
    <property type="entry name" value="UDPglc_DH_bac"/>
</dbReference>
<evidence type="ECO:0000259" key="11">
    <source>
        <dbReference type="SMART" id="SM00984"/>
    </source>
</evidence>
<dbReference type="EC" id="1.1.1.22" evidence="3 7"/>
<dbReference type="PIRSF" id="PIRSF000124">
    <property type="entry name" value="UDPglc_GDPman_dh"/>
    <property type="match status" value="1"/>
</dbReference>
<evidence type="ECO:0000256" key="10">
    <source>
        <dbReference type="PIRSR" id="PIRSR500134-3"/>
    </source>
</evidence>
<feature type="binding site" evidence="9">
    <location>
        <position position="208"/>
    </location>
    <ligand>
        <name>substrate</name>
    </ligand>
</feature>
<gene>
    <name evidence="12" type="ORF">A3D99_03880</name>
</gene>
<dbReference type="InterPro" id="IPR014026">
    <property type="entry name" value="UDP-Glc/GDP-Man_DH_dimer"/>
</dbReference>
<evidence type="ECO:0000256" key="8">
    <source>
        <dbReference type="PIRSR" id="PIRSR500134-1"/>
    </source>
</evidence>
<feature type="binding site" evidence="10">
    <location>
        <position position="90"/>
    </location>
    <ligand>
        <name>NAD(+)</name>
        <dbReference type="ChEBI" id="CHEBI:57540"/>
    </ligand>
</feature>
<dbReference type="UniPathway" id="UPA00038">
    <property type="reaction ID" value="UER00491"/>
</dbReference>
<sequence>MSQHHNLAFIGAGYVGLVSGTCLAEIGHNVILVDNNEAKITKLKDGHIPIYEPGLEDLVQKNVKAGRLSFTTSLAKAVKESDVIFIAVNTPPLANGRADLSYVAGAAKEIAECADAYKVIIDKSTVPVKTGERVLAAIKQYNKHNIDFDVVSNPEFLREGSAIEDFMKPDRIVVGVENERAAKIMREIYEPVKAPYIETSVNSAELIKHASNSFLAMKISFANALARICELSGASIDEVTYGMGLDTRIGKQFLFAGIGYGGSCFPKDVSAFITIAEDLGYNFDILKEVEKINKDARELFIQKIEQALWITKGKTIALWGLAFKANTDDMRNAPSITIVERLHKDGATIKAYDPEARHTAKEVLGDKVEYVSSKEEALKGADALVIVTDWDEFKNPDWELVRNSLHNPIIIDGRNMFDKKEMEKLGFVYHSVGRG</sequence>
<dbReference type="SUPFAM" id="SSF48179">
    <property type="entry name" value="6-phosphogluconate dehydrogenase C-terminal domain-like"/>
    <property type="match status" value="1"/>
</dbReference>
<dbReference type="GO" id="GO:0000271">
    <property type="term" value="P:polysaccharide biosynthetic process"/>
    <property type="evidence" value="ECO:0007669"/>
    <property type="project" value="InterPro"/>
</dbReference>
<accession>A0A1G1X2R8</accession>
<comment type="catalytic activity">
    <reaction evidence="6 7">
        <text>UDP-alpha-D-glucose + 2 NAD(+) + H2O = UDP-alpha-D-glucuronate + 2 NADH + 3 H(+)</text>
        <dbReference type="Rhea" id="RHEA:23596"/>
        <dbReference type="ChEBI" id="CHEBI:15377"/>
        <dbReference type="ChEBI" id="CHEBI:15378"/>
        <dbReference type="ChEBI" id="CHEBI:57540"/>
        <dbReference type="ChEBI" id="CHEBI:57945"/>
        <dbReference type="ChEBI" id="CHEBI:58052"/>
        <dbReference type="ChEBI" id="CHEBI:58885"/>
        <dbReference type="EC" id="1.1.1.22"/>
    </reaction>
</comment>
<feature type="binding site" evidence="10">
    <location>
        <position position="34"/>
    </location>
    <ligand>
        <name>NAD(+)</name>
        <dbReference type="ChEBI" id="CHEBI:57540"/>
    </ligand>
</feature>
<dbReference type="PANTHER" id="PTHR43750">
    <property type="entry name" value="UDP-GLUCOSE 6-DEHYDROGENASE TUAD"/>
    <property type="match status" value="1"/>
</dbReference>
<feature type="binding site" evidence="9">
    <location>
        <position position="324"/>
    </location>
    <ligand>
        <name>substrate</name>
    </ligand>
</feature>
<organism evidence="12 13">
    <name type="scientific">Candidatus Andersenbacteria bacterium RIFCSPHIGHO2_12_FULL_45_11</name>
    <dbReference type="NCBI Taxonomy" id="1797281"/>
    <lineage>
        <taxon>Bacteria</taxon>
        <taxon>Candidatus Anderseniibacteriota</taxon>
    </lineage>
</organism>
<dbReference type="Gene3D" id="3.40.50.720">
    <property type="entry name" value="NAD(P)-binding Rossmann-like Domain"/>
    <property type="match status" value="2"/>
</dbReference>
<protein>
    <recommendedName>
        <fullName evidence="3 7">UDP-glucose 6-dehydrogenase</fullName>
        <ecNumber evidence="3 7">1.1.1.22</ecNumber>
    </recommendedName>
</protein>
<dbReference type="InterPro" id="IPR017476">
    <property type="entry name" value="UDP-Glc/GDP-Man"/>
</dbReference>
<feature type="binding site" evidence="9">
    <location>
        <begin position="253"/>
        <end position="257"/>
    </location>
    <ligand>
        <name>substrate</name>
    </ligand>
</feature>
<comment type="caution">
    <text evidence="12">The sequence shown here is derived from an EMBL/GenBank/DDBJ whole genome shotgun (WGS) entry which is preliminary data.</text>
</comment>
<dbReference type="Gene3D" id="1.20.5.100">
    <property type="entry name" value="Cytochrome c1, transmembrane anchor, C-terminal"/>
    <property type="match status" value="1"/>
</dbReference>
<evidence type="ECO:0000256" key="9">
    <source>
        <dbReference type="PIRSR" id="PIRSR500134-2"/>
    </source>
</evidence>
<feature type="binding site" evidence="10">
    <location>
        <position position="125"/>
    </location>
    <ligand>
        <name>NAD(+)</name>
        <dbReference type="ChEBI" id="CHEBI:57540"/>
    </ligand>
</feature>
<keyword evidence="5 7" id="KW-0520">NAD</keyword>
<dbReference type="GO" id="GO:0006065">
    <property type="term" value="P:UDP-glucuronate biosynthetic process"/>
    <property type="evidence" value="ECO:0007669"/>
    <property type="project" value="UniProtKB-UniPathway"/>
</dbReference>
<dbReference type="AlphaFoldDB" id="A0A1G1X2R8"/>
<dbReference type="InterPro" id="IPR036220">
    <property type="entry name" value="UDP-Glc/GDP-Man_DH_C_sf"/>
</dbReference>
<feature type="binding site" evidence="10">
    <location>
        <position position="39"/>
    </location>
    <ligand>
        <name>NAD(+)</name>
        <dbReference type="ChEBI" id="CHEBI:57540"/>
    </ligand>
</feature>
<dbReference type="Proteomes" id="UP000177528">
    <property type="component" value="Unassembled WGS sequence"/>
</dbReference>
<dbReference type="InterPro" id="IPR014027">
    <property type="entry name" value="UDP-Glc/GDP-Man_DH_C"/>
</dbReference>
<dbReference type="Pfam" id="PF03720">
    <property type="entry name" value="UDPG_MGDP_dh_C"/>
    <property type="match status" value="1"/>
</dbReference>
<evidence type="ECO:0000256" key="3">
    <source>
        <dbReference type="ARBA" id="ARBA00012954"/>
    </source>
</evidence>
<dbReference type="SUPFAM" id="SSF51735">
    <property type="entry name" value="NAD(P)-binding Rossmann-fold domains"/>
    <property type="match status" value="1"/>
</dbReference>
<evidence type="ECO:0000256" key="5">
    <source>
        <dbReference type="ARBA" id="ARBA00023027"/>
    </source>
</evidence>
<feature type="binding site" evidence="10">
    <location>
        <position position="159"/>
    </location>
    <ligand>
        <name>NAD(+)</name>
        <dbReference type="ChEBI" id="CHEBI:57540"/>
    </ligand>
</feature>
<dbReference type="InterPro" id="IPR001732">
    <property type="entry name" value="UDP-Glc/GDP-Man_DH_N"/>
</dbReference>
<dbReference type="PIRSF" id="PIRSF500134">
    <property type="entry name" value="UDPglc_DH_bac"/>
    <property type="match status" value="1"/>
</dbReference>
<evidence type="ECO:0000256" key="2">
    <source>
        <dbReference type="ARBA" id="ARBA00006601"/>
    </source>
</evidence>
<dbReference type="SMART" id="SM00984">
    <property type="entry name" value="UDPG_MGDP_dh_C"/>
    <property type="match status" value="1"/>
</dbReference>
<evidence type="ECO:0000256" key="4">
    <source>
        <dbReference type="ARBA" id="ARBA00023002"/>
    </source>
</evidence>
<reference evidence="12 13" key="1">
    <citation type="journal article" date="2016" name="Nat. Commun.">
        <title>Thousands of microbial genomes shed light on interconnected biogeochemical processes in an aquifer system.</title>
        <authorList>
            <person name="Anantharaman K."/>
            <person name="Brown C.T."/>
            <person name="Hug L.A."/>
            <person name="Sharon I."/>
            <person name="Castelle C.J."/>
            <person name="Probst A.J."/>
            <person name="Thomas B.C."/>
            <person name="Singh A."/>
            <person name="Wilkins M.J."/>
            <person name="Karaoz U."/>
            <person name="Brodie E.L."/>
            <person name="Williams K.H."/>
            <person name="Hubbard S.S."/>
            <person name="Banfield J.F."/>
        </authorList>
    </citation>
    <scope>NUCLEOTIDE SEQUENCE [LARGE SCALE GENOMIC DNA]</scope>
</reference>